<organism evidence="3 4">
    <name type="scientific">Phycomyces blakesleeanus (strain ATCC 8743b / DSM 1359 / FGSC 10004 / NBRC 33097 / NRRL 1555)</name>
    <dbReference type="NCBI Taxonomy" id="763407"/>
    <lineage>
        <taxon>Eukaryota</taxon>
        <taxon>Fungi</taxon>
        <taxon>Fungi incertae sedis</taxon>
        <taxon>Mucoromycota</taxon>
        <taxon>Mucoromycotina</taxon>
        <taxon>Mucoromycetes</taxon>
        <taxon>Mucorales</taxon>
        <taxon>Phycomycetaceae</taxon>
        <taxon>Phycomyces</taxon>
    </lineage>
</organism>
<proteinExistence type="predicted"/>
<accession>A0A162TMF2</accession>
<feature type="region of interest" description="Disordered" evidence="1">
    <location>
        <begin position="314"/>
        <end position="354"/>
    </location>
</feature>
<dbReference type="GeneID" id="29002492"/>
<feature type="compositionally biased region" description="Acidic residues" evidence="1">
    <location>
        <begin position="645"/>
        <end position="661"/>
    </location>
</feature>
<evidence type="ECO:0000259" key="2">
    <source>
        <dbReference type="Pfam" id="PF00134"/>
    </source>
</evidence>
<feature type="domain" description="Cyclin N-terminal" evidence="2">
    <location>
        <begin position="826"/>
        <end position="919"/>
    </location>
</feature>
<dbReference type="Pfam" id="PF00134">
    <property type="entry name" value="Cyclin_N"/>
    <property type="match status" value="1"/>
</dbReference>
<evidence type="ECO:0000313" key="3">
    <source>
        <dbReference type="EMBL" id="OAD69672.1"/>
    </source>
</evidence>
<reference evidence="4" key="1">
    <citation type="submission" date="2015-06" db="EMBL/GenBank/DDBJ databases">
        <title>Expansion of signal transduction pathways in fungi by whole-genome duplication.</title>
        <authorList>
            <consortium name="DOE Joint Genome Institute"/>
            <person name="Corrochano L.M."/>
            <person name="Kuo A."/>
            <person name="Marcet-Houben M."/>
            <person name="Polaino S."/>
            <person name="Salamov A."/>
            <person name="Villalobos J.M."/>
            <person name="Alvarez M.I."/>
            <person name="Avalos J."/>
            <person name="Benito E.P."/>
            <person name="Benoit I."/>
            <person name="Burger G."/>
            <person name="Camino L.P."/>
            <person name="Canovas D."/>
            <person name="Cerda-Olmedo E."/>
            <person name="Cheng J.-F."/>
            <person name="Dominguez A."/>
            <person name="Elias M."/>
            <person name="Eslava A.P."/>
            <person name="Glaser F."/>
            <person name="Grimwood J."/>
            <person name="Gutierrez G."/>
            <person name="Heitman J."/>
            <person name="Henrissat B."/>
            <person name="Iturriaga E.A."/>
            <person name="Lang B.F."/>
            <person name="Lavin J.L."/>
            <person name="Lee S."/>
            <person name="Li W."/>
            <person name="Lindquist E."/>
            <person name="Lopez-Garcia S."/>
            <person name="Luque E.M."/>
            <person name="Marcos A.T."/>
            <person name="Martin J."/>
            <person name="McCluskey K."/>
            <person name="Medina H.R."/>
            <person name="Miralles-Duran A."/>
            <person name="Miyazaki A."/>
            <person name="Munoz-Torres E."/>
            <person name="Oguiza J.A."/>
            <person name="Ohm R."/>
            <person name="Olmedo M."/>
            <person name="Orejas M."/>
            <person name="Ortiz-Castellanos L."/>
            <person name="Pisabarro A.G."/>
            <person name="Rodriguez-Romero J."/>
            <person name="Ruiz-Herrera J."/>
            <person name="Ruiz-Vazquez R."/>
            <person name="Sanz C."/>
            <person name="Schackwitz W."/>
            <person name="Schmutz J."/>
            <person name="Shahriari M."/>
            <person name="Shelest E."/>
            <person name="Silva-Franco F."/>
            <person name="Soanes D."/>
            <person name="Syed K."/>
            <person name="Tagua V.G."/>
            <person name="Talbot N.J."/>
            <person name="Thon M."/>
            <person name="De vries R.P."/>
            <person name="Wiebenga A."/>
            <person name="Yadav J.S."/>
            <person name="Braun E.L."/>
            <person name="Baker S."/>
            <person name="Garre V."/>
            <person name="Horwitz B."/>
            <person name="Torres-Martinez S."/>
            <person name="Idnurm A."/>
            <person name="Herrera-Estrella A."/>
            <person name="Gabaldon T."/>
            <person name="Grigoriev I.V."/>
        </authorList>
    </citation>
    <scope>NUCLEOTIDE SEQUENCE [LARGE SCALE GENOMIC DNA]</scope>
    <source>
        <strain evidence="4">NRRL 1555(-)</strain>
    </source>
</reference>
<dbReference type="AlphaFoldDB" id="A0A162TMF2"/>
<dbReference type="OrthoDB" id="10250320at2759"/>
<dbReference type="RefSeq" id="XP_018287712.1">
    <property type="nucleotide sequence ID" value="XM_018441586.1"/>
</dbReference>
<evidence type="ECO:0000256" key="1">
    <source>
        <dbReference type="SAM" id="MobiDB-lite"/>
    </source>
</evidence>
<dbReference type="Proteomes" id="UP000077315">
    <property type="component" value="Unassembled WGS sequence"/>
</dbReference>
<sequence>MYFRRSSTAPLVSGSSTMSRSHSASESRIPDHLIQAFRIALPVIEKTLALELPPDVVNLCIQQLTSLPTIMQNTSSPSMQKMPTSNTFSRLSHWIRNSLTRNRKTVVFAEKSEDLKAEHIKLEVKSDTPCRKNTVNSRYSEDILCQKNKKVETDPKIPISVVSPSPKDLAVAPQYKHKERYIAFEDLVDPNNAYDDYEDDNSTEYTESIKYHPDDGTRFSPHCQKGIIADKSQNNSDTEQDDYSADLISSKMDYCLRLSDTKVSTEELSSLVSNKPASPSKKALKVKRNISGIFTNFGKRVRGVFKRKGIRSSTVSPLEHDPVPDLVENDESNVSMSTRETLDTDVDDTVSTKSRHNREISDGYTKGIKAKLLDLDQALMLWLNATKDTYETRTRTHQSMEYDTSDSGSQDLSLDSLVKMTTKHHALETLLAKATGQIPPDILQVSIVELFPTLFNTDFNHFENFKEVVEYTQRIGEIDYASQWLVPDISWKNVLLVSNGVFGFEKRLDLIPKWTQKTLFNMANDRQQLLIQLAKIVGEPISETINDRLFNILGDLHTLEISNPSYEALKAHYEMAIDTCDQLAQDYLLYGYEKGMLNSVQGGYVFEVTHDYLPDWNLKSLRALGGSRSFICRKLTSLCQQGSWEESDQDSGGYSDEDDMNSIDQENSQHATLQDLQFDGSPPLQHPSHWASYTSDLASQFLEATASLIPIEVAQSVLKDDSASSFYQENVFNIHDEQTYFQFTGKGDFDMQWQKHFRANHQTSAQLGSILRSISWALYDKICTSHAQRIFNHDPVFTKHPYLLPGGYRSNPDLYSVLPTSNWQDIYEHLSFVVNCGELHAEHLVITYIYVARMLDMSGQRLCDTNWRMITMVGLLLAVKVWDDYAVYNSDFAQIYSDLVVEEINHTELVFLSKLQYNVGVNCYEFARAYFSLIKVENTI</sequence>
<gene>
    <name evidence="3" type="ORF">PHYBLDRAFT_66109</name>
</gene>
<protein>
    <recommendedName>
        <fullName evidence="2">Cyclin N-terminal domain-containing protein</fullName>
    </recommendedName>
</protein>
<dbReference type="EMBL" id="KV440991">
    <property type="protein sequence ID" value="OAD69672.1"/>
    <property type="molecule type" value="Genomic_DNA"/>
</dbReference>
<dbReference type="Gene3D" id="1.10.472.10">
    <property type="entry name" value="Cyclin-like"/>
    <property type="match status" value="1"/>
</dbReference>
<feature type="region of interest" description="Disordered" evidence="1">
    <location>
        <begin position="643"/>
        <end position="662"/>
    </location>
</feature>
<feature type="region of interest" description="Disordered" evidence="1">
    <location>
        <begin position="1"/>
        <end position="25"/>
    </location>
</feature>
<dbReference type="InParanoid" id="A0A162TMF2"/>
<dbReference type="InterPro" id="IPR006671">
    <property type="entry name" value="Cyclin_N"/>
</dbReference>
<keyword evidence="4" id="KW-1185">Reference proteome</keyword>
<dbReference type="SUPFAM" id="SSF47954">
    <property type="entry name" value="Cyclin-like"/>
    <property type="match status" value="1"/>
</dbReference>
<dbReference type="STRING" id="763407.A0A162TMF2"/>
<dbReference type="InterPro" id="IPR036915">
    <property type="entry name" value="Cyclin-like_sf"/>
</dbReference>
<dbReference type="CDD" id="cd20540">
    <property type="entry name" value="CYCLIN_CCNY_like"/>
    <property type="match status" value="1"/>
</dbReference>
<feature type="compositionally biased region" description="Polar residues" evidence="1">
    <location>
        <begin position="1"/>
        <end position="22"/>
    </location>
</feature>
<dbReference type="VEuPathDB" id="FungiDB:PHYBLDRAFT_66109"/>
<name>A0A162TMF2_PHYB8</name>
<evidence type="ECO:0000313" key="4">
    <source>
        <dbReference type="Proteomes" id="UP000077315"/>
    </source>
</evidence>
<dbReference type="PANTHER" id="PTHR14248">
    <property type="entry name" value="CYCLIN Y, ISOFORM A"/>
    <property type="match status" value="1"/>
</dbReference>